<reference evidence="1" key="1">
    <citation type="submission" date="2021-01" db="EMBL/GenBank/DDBJ databases">
        <title>Chromosome-level genome assembly of a human fungal pathogen reveals clustering of transcriptionally co-regulated genes.</title>
        <authorList>
            <person name="Voorhies M."/>
            <person name="Cohen S."/>
            <person name="Shea T.P."/>
            <person name="Petrus S."/>
            <person name="Munoz J.F."/>
            <person name="Poplawski S."/>
            <person name="Goldman W.E."/>
            <person name="Michael T."/>
            <person name="Cuomo C.A."/>
            <person name="Sil A."/>
            <person name="Beyhan S."/>
        </authorList>
    </citation>
    <scope>NUCLEOTIDE SEQUENCE</scope>
    <source>
        <strain evidence="1">H88</strain>
    </source>
</reference>
<dbReference type="Proteomes" id="UP000663419">
    <property type="component" value="Chromosome 6"/>
</dbReference>
<accession>A0A8A1LZ65</accession>
<proteinExistence type="predicted"/>
<protein>
    <submittedName>
        <fullName evidence="1">Uncharacterized protein</fullName>
    </submittedName>
</protein>
<sequence length="61" mass="6533">MLFSMLAPGYGMGINGSLATYSEEEISHCTPLSSTRLTTSGMCTSSNKMIELSGGLGERYY</sequence>
<name>A0A8A1LZ65_AJEC8</name>
<gene>
    <name evidence="1" type="ORF">I7I53_12127</name>
</gene>
<organism evidence="1 2">
    <name type="scientific">Ajellomyces capsulatus (strain H88)</name>
    <name type="common">Darling's disease fungus</name>
    <name type="synonym">Histoplasma capsulatum</name>
    <dbReference type="NCBI Taxonomy" id="544711"/>
    <lineage>
        <taxon>Eukaryota</taxon>
        <taxon>Fungi</taxon>
        <taxon>Dikarya</taxon>
        <taxon>Ascomycota</taxon>
        <taxon>Pezizomycotina</taxon>
        <taxon>Eurotiomycetes</taxon>
        <taxon>Eurotiomycetidae</taxon>
        <taxon>Onygenales</taxon>
        <taxon>Ajellomycetaceae</taxon>
        <taxon>Histoplasma</taxon>
    </lineage>
</organism>
<dbReference type="VEuPathDB" id="FungiDB:I7I53_12127"/>
<evidence type="ECO:0000313" key="2">
    <source>
        <dbReference type="Proteomes" id="UP000663419"/>
    </source>
</evidence>
<dbReference type="AlphaFoldDB" id="A0A8A1LZ65"/>
<evidence type="ECO:0000313" key="1">
    <source>
        <dbReference type="EMBL" id="QSS57823.1"/>
    </source>
</evidence>
<dbReference type="EMBL" id="CP069107">
    <property type="protein sequence ID" value="QSS57823.1"/>
    <property type="molecule type" value="Genomic_DNA"/>
</dbReference>